<evidence type="ECO:0000313" key="1">
    <source>
        <dbReference type="EMBL" id="OZV67633.1"/>
    </source>
</evidence>
<evidence type="ECO:0000313" key="2">
    <source>
        <dbReference type="Proteomes" id="UP000216840"/>
    </source>
</evidence>
<accession>A0A265UQQ4</accession>
<dbReference type="EMBL" id="NGJN01000006">
    <property type="protein sequence ID" value="OZV67633.1"/>
    <property type="molecule type" value="Genomic_DNA"/>
</dbReference>
<proteinExistence type="predicted"/>
<dbReference type="SUPFAM" id="SSF53448">
    <property type="entry name" value="Nucleotide-diphospho-sugar transferases"/>
    <property type="match status" value="1"/>
</dbReference>
<dbReference type="AlphaFoldDB" id="A0A265UQQ4"/>
<dbReference type="CDD" id="cd00761">
    <property type="entry name" value="Glyco_tranf_GTA_type"/>
    <property type="match status" value="1"/>
</dbReference>
<dbReference type="Gene3D" id="3.90.550.10">
    <property type="entry name" value="Spore Coat Polysaccharide Biosynthesis Protein SpsA, Chain A"/>
    <property type="match status" value="1"/>
</dbReference>
<keyword evidence="2" id="KW-1185">Reference proteome</keyword>
<reference evidence="1 2" key="1">
    <citation type="submission" date="2017-05" db="EMBL/GenBank/DDBJ databases">
        <title>The draft genome sequence of Idiomarina salinarum WNB302.</title>
        <authorList>
            <person name="Sun Y."/>
            <person name="Chen B."/>
            <person name="Du Z."/>
        </authorList>
    </citation>
    <scope>NUCLEOTIDE SEQUENCE [LARGE SCALE GENOMIC DNA]</scope>
    <source>
        <strain evidence="1 2">WNB302</strain>
    </source>
</reference>
<sequence>MIVFIVPVKSKQVSLDWPKFCKLFERTLKSICNQTDKNFKVVVVCHEIPEIQFTHKNIHFIKADFEPPTLNKSNPEGFLLKRRLDKGNKLKLGVAFAQQEFKPSYVMTVDSDDFISNRIAAYVNSYDEDVSGWYIKNGYLHFNWKKFLVVTHKFSYLCGSSIIIKPELISYFFDENKITLYFDHRLKVLNSGHVLAELPFPGGIYHIANGENLFMSFQNVKTLNNHGNWLSLQSLRRIYSKIRNYSFRLITPKLRKEFSFYNSN</sequence>
<evidence type="ECO:0008006" key="3">
    <source>
        <dbReference type="Google" id="ProtNLM"/>
    </source>
</evidence>
<dbReference type="Proteomes" id="UP000216840">
    <property type="component" value="Unassembled WGS sequence"/>
</dbReference>
<dbReference type="OrthoDB" id="747531at2"/>
<dbReference type="InterPro" id="IPR029044">
    <property type="entry name" value="Nucleotide-diphossugar_trans"/>
</dbReference>
<comment type="caution">
    <text evidence="1">The sequence shown here is derived from an EMBL/GenBank/DDBJ whole genome shotgun (WGS) entry which is preliminary data.</text>
</comment>
<name>A0A265UQQ4_9FLAO</name>
<organism evidence="1 2">
    <name type="scientific">Winogradskyella aurantia</name>
    <dbReference type="NCBI Taxonomy" id="1915063"/>
    <lineage>
        <taxon>Bacteria</taxon>
        <taxon>Pseudomonadati</taxon>
        <taxon>Bacteroidota</taxon>
        <taxon>Flavobacteriia</taxon>
        <taxon>Flavobacteriales</taxon>
        <taxon>Flavobacteriaceae</taxon>
        <taxon>Winogradskyella</taxon>
    </lineage>
</organism>
<gene>
    <name evidence="1" type="ORF">CA834_11845</name>
</gene>
<protein>
    <recommendedName>
        <fullName evidence="3">Glycosyltransferase 2-like domain-containing protein</fullName>
    </recommendedName>
</protein>
<dbReference type="RefSeq" id="WP_094968927.1">
    <property type="nucleotide sequence ID" value="NZ_NGJN01000006.1"/>
</dbReference>